<sequence length="98" mass="10005">MSTLASIAGRRVVFLIAAVAVVVSALFGYILGYVVQPNALDGTVGSLGPITFALTPLNLAIYGAVMVGLSFGVVLALVAYASRYDDATPADAEPNEEG</sequence>
<keyword evidence="1" id="KW-1133">Transmembrane helix</keyword>
<reference evidence="2 3" key="1">
    <citation type="journal article" date="2019" name="Int. J. Syst. Evol. Microbiol.">
        <title>The Global Catalogue of Microorganisms (GCM) 10K type strain sequencing project: providing services to taxonomists for standard genome sequencing and annotation.</title>
        <authorList>
            <consortium name="The Broad Institute Genomics Platform"/>
            <consortium name="The Broad Institute Genome Sequencing Center for Infectious Disease"/>
            <person name="Wu L."/>
            <person name="Ma J."/>
        </authorList>
    </citation>
    <scope>NUCLEOTIDE SEQUENCE [LARGE SCALE GENOMIC DNA]</scope>
    <source>
        <strain evidence="2 3">JCM 16331</strain>
    </source>
</reference>
<feature type="transmembrane region" description="Helical" evidence="1">
    <location>
        <begin position="12"/>
        <end position="35"/>
    </location>
</feature>
<organism evidence="2 3">
    <name type="scientific">Halarchaeum nitratireducens</name>
    <dbReference type="NCBI Taxonomy" id="489913"/>
    <lineage>
        <taxon>Archaea</taxon>
        <taxon>Methanobacteriati</taxon>
        <taxon>Methanobacteriota</taxon>
        <taxon>Stenosarchaea group</taxon>
        <taxon>Halobacteria</taxon>
        <taxon>Halobacteriales</taxon>
        <taxon>Halobacteriaceae</taxon>
    </lineage>
</organism>
<feature type="transmembrane region" description="Helical" evidence="1">
    <location>
        <begin position="59"/>
        <end position="80"/>
    </location>
</feature>
<comment type="caution">
    <text evidence="2">The sequence shown here is derived from an EMBL/GenBank/DDBJ whole genome shotgun (WGS) entry which is preliminary data.</text>
</comment>
<accession>A0A830GDP4</accession>
<name>A0A830GDP4_9EURY</name>
<dbReference type="Proteomes" id="UP000608850">
    <property type="component" value="Unassembled WGS sequence"/>
</dbReference>
<dbReference type="RefSeq" id="WP_188878818.1">
    <property type="nucleotide sequence ID" value="NZ_BMOQ01000005.1"/>
</dbReference>
<evidence type="ECO:0008006" key="4">
    <source>
        <dbReference type="Google" id="ProtNLM"/>
    </source>
</evidence>
<gene>
    <name evidence="2" type="ORF">GCM10009021_20550</name>
</gene>
<protein>
    <recommendedName>
        <fullName evidence="4">Cox cluster protein</fullName>
    </recommendedName>
</protein>
<dbReference type="InterPro" id="IPR055942">
    <property type="entry name" value="DUF7520"/>
</dbReference>
<dbReference type="AlphaFoldDB" id="A0A830GDP4"/>
<keyword evidence="1" id="KW-0812">Transmembrane</keyword>
<dbReference type="EMBL" id="BMOQ01000005">
    <property type="protein sequence ID" value="GGN19347.1"/>
    <property type="molecule type" value="Genomic_DNA"/>
</dbReference>
<proteinExistence type="predicted"/>
<keyword evidence="3" id="KW-1185">Reference proteome</keyword>
<evidence type="ECO:0000313" key="3">
    <source>
        <dbReference type="Proteomes" id="UP000608850"/>
    </source>
</evidence>
<dbReference type="Pfam" id="PF24364">
    <property type="entry name" value="DUF7520"/>
    <property type="match status" value="1"/>
</dbReference>
<dbReference type="OrthoDB" id="263463at2157"/>
<evidence type="ECO:0000313" key="2">
    <source>
        <dbReference type="EMBL" id="GGN19347.1"/>
    </source>
</evidence>
<keyword evidence="1" id="KW-0472">Membrane</keyword>
<evidence type="ECO:0000256" key="1">
    <source>
        <dbReference type="SAM" id="Phobius"/>
    </source>
</evidence>